<accession>A0ABR1MTV4</accession>
<keyword evidence="2" id="KW-0812">Transmembrane</keyword>
<name>A0ABR1MTV4_9PEZI</name>
<evidence type="ECO:0000313" key="3">
    <source>
        <dbReference type="EMBL" id="KAK7606391.1"/>
    </source>
</evidence>
<keyword evidence="2" id="KW-0472">Membrane</keyword>
<dbReference type="Proteomes" id="UP001367316">
    <property type="component" value="Unassembled WGS sequence"/>
</dbReference>
<evidence type="ECO:0000313" key="4">
    <source>
        <dbReference type="Proteomes" id="UP001367316"/>
    </source>
</evidence>
<organism evidence="3 4">
    <name type="scientific">Phyllosticta paracitricarpa</name>
    <dbReference type="NCBI Taxonomy" id="2016321"/>
    <lineage>
        <taxon>Eukaryota</taxon>
        <taxon>Fungi</taxon>
        <taxon>Dikarya</taxon>
        <taxon>Ascomycota</taxon>
        <taxon>Pezizomycotina</taxon>
        <taxon>Dothideomycetes</taxon>
        <taxon>Dothideomycetes incertae sedis</taxon>
        <taxon>Botryosphaeriales</taxon>
        <taxon>Phyllostictaceae</taxon>
        <taxon>Phyllosticta</taxon>
    </lineage>
</organism>
<keyword evidence="4" id="KW-1185">Reference proteome</keyword>
<comment type="caution">
    <text evidence="3">The sequence shown here is derived from an EMBL/GenBank/DDBJ whole genome shotgun (WGS) entry which is preliminary data.</text>
</comment>
<dbReference type="EMBL" id="JBBPBF010000049">
    <property type="protein sequence ID" value="KAK7606391.1"/>
    <property type="molecule type" value="Genomic_DNA"/>
</dbReference>
<reference evidence="3 4" key="1">
    <citation type="submission" date="2024-04" db="EMBL/GenBank/DDBJ databases">
        <title>Phyllosticta paracitricarpa is synonymous to the EU quarantine fungus P. citricarpa based on phylogenomic analyses.</title>
        <authorList>
            <consortium name="Lawrence Berkeley National Laboratory"/>
            <person name="Van ingen-buijs V.A."/>
            <person name="Van westerhoven A.C."/>
            <person name="Haridas S."/>
            <person name="Skiadas P."/>
            <person name="Martin F."/>
            <person name="Groenewald J.Z."/>
            <person name="Crous P.W."/>
            <person name="Seidl M.F."/>
        </authorList>
    </citation>
    <scope>NUCLEOTIDE SEQUENCE [LARGE SCALE GENOMIC DNA]</scope>
    <source>
        <strain evidence="3 4">CBS 141358</strain>
    </source>
</reference>
<evidence type="ECO:0000256" key="1">
    <source>
        <dbReference type="SAM" id="MobiDB-lite"/>
    </source>
</evidence>
<feature type="transmembrane region" description="Helical" evidence="2">
    <location>
        <begin position="79"/>
        <end position="99"/>
    </location>
</feature>
<proteinExistence type="predicted"/>
<evidence type="ECO:0000256" key="2">
    <source>
        <dbReference type="SAM" id="Phobius"/>
    </source>
</evidence>
<feature type="region of interest" description="Disordered" evidence="1">
    <location>
        <begin position="1"/>
        <end position="72"/>
    </location>
</feature>
<protein>
    <submittedName>
        <fullName evidence="3">Uncharacterized protein</fullName>
    </submittedName>
</protein>
<gene>
    <name evidence="3" type="ORF">JOL62DRAFT_607224</name>
</gene>
<keyword evidence="2" id="KW-1133">Transmembrane helix</keyword>
<feature type="compositionally biased region" description="Basic residues" evidence="1">
    <location>
        <begin position="25"/>
        <end position="34"/>
    </location>
</feature>
<feature type="compositionally biased region" description="Polar residues" evidence="1">
    <location>
        <begin position="60"/>
        <end position="70"/>
    </location>
</feature>
<sequence>MRLRSGRETSQCHCQWPPRAPTSSSKKKTHAQHKPKFENKSDDEGIETTPTTSKRKPNSLAKSPQTNNHHGNAKAKSKLFYALLCLLSFMLYYAVYHLVQSHMQYAFSQRLEKMDPDKEPQIMPLLEARAESRAESHPEPEPEPQKQQLDYSIREFEMPLLVDSGRYILAGTAEALWEEMMGERFVFVEGVIPNASFQQHCQPGRFPRPPPRTHPGLIQLIVLRPLTAPPPILKIPQNPRKIHLRLPLPFPSLSPSTPINHTPSPHLLSLTSLLHTQHHPALNVLLNPFPGNATSLKTSAPFFPTPFTTPMPTRIPSPSLNDNLMRRVRLEMLAIQIESRGDEASGQLAETYARLAFLADPKGQPVGDEVARVALERECILAVISCAAAEASGVRQ</sequence>